<organism evidence="2 3">
    <name type="scientific">Variovorax guangxiensis</name>
    <dbReference type="NCBI Taxonomy" id="1775474"/>
    <lineage>
        <taxon>Bacteria</taxon>
        <taxon>Pseudomonadati</taxon>
        <taxon>Pseudomonadota</taxon>
        <taxon>Betaproteobacteria</taxon>
        <taxon>Burkholderiales</taxon>
        <taxon>Comamonadaceae</taxon>
        <taxon>Variovorax</taxon>
    </lineage>
</organism>
<dbReference type="EMBL" id="RCZI01000004">
    <property type="protein sequence ID" value="TPG26081.1"/>
    <property type="molecule type" value="Genomic_DNA"/>
</dbReference>
<name>A0A502DPD4_9BURK</name>
<reference evidence="2 3" key="1">
    <citation type="journal article" date="2019" name="Environ. Microbiol.">
        <title>Species interactions and distinct microbial communities in high Arctic permafrost affected cryosols are associated with the CH4 and CO2 gas fluxes.</title>
        <authorList>
            <person name="Altshuler I."/>
            <person name="Hamel J."/>
            <person name="Turney S."/>
            <person name="Magnuson E."/>
            <person name="Levesque R."/>
            <person name="Greer C."/>
            <person name="Whyte L.G."/>
        </authorList>
    </citation>
    <scope>NUCLEOTIDE SEQUENCE [LARGE SCALE GENOMIC DNA]</scope>
    <source>
        <strain evidence="2 3">S06.C</strain>
    </source>
</reference>
<evidence type="ECO:0000313" key="2">
    <source>
        <dbReference type="EMBL" id="TPG26081.1"/>
    </source>
</evidence>
<evidence type="ECO:0000256" key="1">
    <source>
        <dbReference type="SAM" id="SignalP"/>
    </source>
</evidence>
<evidence type="ECO:0000313" key="3">
    <source>
        <dbReference type="Proteomes" id="UP000319212"/>
    </source>
</evidence>
<feature type="chain" id="PRO_5021359933" description="Lipoprotein" evidence="1">
    <location>
        <begin position="16"/>
        <end position="140"/>
    </location>
</feature>
<proteinExistence type="predicted"/>
<comment type="caution">
    <text evidence="2">The sequence shown here is derived from an EMBL/GenBank/DDBJ whole genome shotgun (WGS) entry which is preliminary data.</text>
</comment>
<evidence type="ECO:0008006" key="4">
    <source>
        <dbReference type="Google" id="ProtNLM"/>
    </source>
</evidence>
<dbReference type="PROSITE" id="PS51257">
    <property type="entry name" value="PROKAR_LIPOPROTEIN"/>
    <property type="match status" value="1"/>
</dbReference>
<accession>A0A502DPD4</accession>
<feature type="signal peptide" evidence="1">
    <location>
        <begin position="1"/>
        <end position="15"/>
    </location>
</feature>
<sequence length="140" mass="15487">MLRTLYALSAFTALASLSGCDLGIFSSEPSDPLLSKEAIATREAPQELVFQGVLGGEPTFLLVHDCEVFRVERKEGGGVQWTSLVKPDFYPLWTSCMRQWMKVENGTITVELGRQAFSAGGCCATHGKWRTVDGRNWKKL</sequence>
<keyword evidence="1" id="KW-0732">Signal</keyword>
<dbReference type="RefSeq" id="WP_140844333.1">
    <property type="nucleotide sequence ID" value="NZ_RCZI01000004.1"/>
</dbReference>
<dbReference type="OrthoDB" id="8656237at2"/>
<dbReference type="Proteomes" id="UP000319212">
    <property type="component" value="Unassembled WGS sequence"/>
</dbReference>
<gene>
    <name evidence="2" type="ORF">EAH82_15175</name>
</gene>
<protein>
    <recommendedName>
        <fullName evidence="4">Lipoprotein</fullName>
    </recommendedName>
</protein>
<dbReference type="AlphaFoldDB" id="A0A502DPD4"/>